<keyword evidence="3" id="KW-1185">Reference proteome</keyword>
<reference evidence="3" key="1">
    <citation type="journal article" date="2021" name="BMC Genomics">
        <title>Chromosome-level genome assembly and manually-curated proteome of model necrotroph Parastagonospora nodorum Sn15 reveals a genome-wide trove of candidate effector homologs, and redundancy of virulence-related functions within an accessory chromosome.</title>
        <authorList>
            <person name="Bertazzoni S."/>
            <person name="Jones D.A.B."/>
            <person name="Phan H.T."/>
            <person name="Tan K.-C."/>
            <person name="Hane J.K."/>
        </authorList>
    </citation>
    <scope>NUCLEOTIDE SEQUENCE [LARGE SCALE GENOMIC DNA]</scope>
    <source>
        <strain evidence="3">SN15 / ATCC MYA-4574 / FGSC 10173)</strain>
    </source>
</reference>
<sequence length="42" mass="4472">MCVAHVSKQGRRSGTTRSSSTLSPHERIVSVSSARASSRVSK</sequence>
<evidence type="ECO:0000256" key="1">
    <source>
        <dbReference type="SAM" id="MobiDB-lite"/>
    </source>
</evidence>
<feature type="compositionally biased region" description="Low complexity" evidence="1">
    <location>
        <begin position="12"/>
        <end position="21"/>
    </location>
</feature>
<evidence type="ECO:0000313" key="2">
    <source>
        <dbReference type="EMBL" id="QRD06568.1"/>
    </source>
</evidence>
<organism evidence="2 3">
    <name type="scientific">Phaeosphaeria nodorum (strain SN15 / ATCC MYA-4574 / FGSC 10173)</name>
    <name type="common">Glume blotch fungus</name>
    <name type="synonym">Parastagonospora nodorum</name>
    <dbReference type="NCBI Taxonomy" id="321614"/>
    <lineage>
        <taxon>Eukaryota</taxon>
        <taxon>Fungi</taxon>
        <taxon>Dikarya</taxon>
        <taxon>Ascomycota</taxon>
        <taxon>Pezizomycotina</taxon>
        <taxon>Dothideomycetes</taxon>
        <taxon>Pleosporomycetidae</taxon>
        <taxon>Pleosporales</taxon>
        <taxon>Pleosporineae</taxon>
        <taxon>Phaeosphaeriaceae</taxon>
        <taxon>Parastagonospora</taxon>
    </lineage>
</organism>
<protein>
    <submittedName>
        <fullName evidence="2">Uncharacterized protein</fullName>
    </submittedName>
</protein>
<dbReference type="VEuPathDB" id="FungiDB:JI435_423430"/>
<evidence type="ECO:0000313" key="3">
    <source>
        <dbReference type="Proteomes" id="UP000663193"/>
    </source>
</evidence>
<dbReference type="EMBL" id="CP069043">
    <property type="protein sequence ID" value="QRD06568.1"/>
    <property type="molecule type" value="Genomic_DNA"/>
</dbReference>
<name>A0A7U2NQE5_PHANO</name>
<proteinExistence type="predicted"/>
<feature type="region of interest" description="Disordered" evidence="1">
    <location>
        <begin position="1"/>
        <end position="42"/>
    </location>
</feature>
<dbReference type="AlphaFoldDB" id="A0A7U2NQE5"/>
<gene>
    <name evidence="2" type="ORF">JI435_423430</name>
</gene>
<dbReference type="Proteomes" id="UP000663193">
    <property type="component" value="Chromosome 21"/>
</dbReference>
<feature type="compositionally biased region" description="Low complexity" evidence="1">
    <location>
        <begin position="29"/>
        <end position="42"/>
    </location>
</feature>
<accession>A0A7U2NQE5</accession>